<gene>
    <name evidence="6" type="primary">ubiE4</name>
    <name evidence="5" type="synonym">menG</name>
    <name evidence="6" type="ordered locus">HRM2_15170</name>
</gene>
<comment type="function">
    <text evidence="5">Methyltransferase required for the conversion of demethylmenaquinol (DMKH2) to menaquinol (MKH2).</text>
</comment>
<keyword evidence="2 5" id="KW-0489">Methyltransferase</keyword>
<dbReference type="PANTHER" id="PTHR43591:SF24">
    <property type="entry name" value="2-METHOXY-6-POLYPRENYL-1,4-BENZOQUINOL METHYLASE, MITOCHONDRIAL"/>
    <property type="match status" value="1"/>
</dbReference>
<dbReference type="SUPFAM" id="SSF53335">
    <property type="entry name" value="S-adenosyl-L-methionine-dependent methyltransferases"/>
    <property type="match status" value="1"/>
</dbReference>
<dbReference type="GO" id="GO:0009234">
    <property type="term" value="P:menaquinone biosynthetic process"/>
    <property type="evidence" value="ECO:0007669"/>
    <property type="project" value="UniProtKB-UniRule"/>
</dbReference>
<dbReference type="Pfam" id="PF01209">
    <property type="entry name" value="Ubie_methyltran"/>
    <property type="match status" value="1"/>
</dbReference>
<feature type="binding site" evidence="5">
    <location>
        <position position="99"/>
    </location>
    <ligand>
        <name>S-adenosyl-L-methionine</name>
        <dbReference type="ChEBI" id="CHEBI:59789"/>
    </ligand>
</feature>
<proteinExistence type="inferred from homology"/>
<keyword evidence="1 5" id="KW-0474">Menaquinone biosynthesis</keyword>
<feature type="binding site" evidence="5">
    <location>
        <begin position="143"/>
        <end position="144"/>
    </location>
    <ligand>
        <name>S-adenosyl-L-methionine</name>
        <dbReference type="ChEBI" id="CHEBI:59789"/>
    </ligand>
</feature>
<dbReference type="UniPathway" id="UPA00079">
    <property type="reaction ID" value="UER00169"/>
</dbReference>
<evidence type="ECO:0000256" key="4">
    <source>
        <dbReference type="ARBA" id="ARBA00022691"/>
    </source>
</evidence>
<keyword evidence="3 5" id="KW-0808">Transferase</keyword>
<dbReference type="HAMAP" id="MF_01813">
    <property type="entry name" value="MenG_UbiE_methyltr"/>
    <property type="match status" value="1"/>
</dbReference>
<evidence type="ECO:0000313" key="7">
    <source>
        <dbReference type="Proteomes" id="UP000000442"/>
    </source>
</evidence>
<keyword evidence="7" id="KW-1185">Reference proteome</keyword>
<name>C0Q9R2_DESAH</name>
<dbReference type="Gene3D" id="3.40.50.150">
    <property type="entry name" value="Vaccinia Virus protein VP39"/>
    <property type="match status" value="1"/>
</dbReference>
<comment type="catalytic activity">
    <reaction evidence="5">
        <text>a 2-demethylmenaquinol + S-adenosyl-L-methionine = a menaquinol + S-adenosyl-L-homocysteine + H(+)</text>
        <dbReference type="Rhea" id="RHEA:42640"/>
        <dbReference type="Rhea" id="RHEA-COMP:9539"/>
        <dbReference type="Rhea" id="RHEA-COMP:9563"/>
        <dbReference type="ChEBI" id="CHEBI:15378"/>
        <dbReference type="ChEBI" id="CHEBI:18151"/>
        <dbReference type="ChEBI" id="CHEBI:55437"/>
        <dbReference type="ChEBI" id="CHEBI:57856"/>
        <dbReference type="ChEBI" id="CHEBI:59789"/>
        <dbReference type="EC" id="2.1.1.163"/>
    </reaction>
</comment>
<evidence type="ECO:0000256" key="3">
    <source>
        <dbReference type="ARBA" id="ARBA00022679"/>
    </source>
</evidence>
<dbReference type="GO" id="GO:0043770">
    <property type="term" value="F:demethylmenaquinone methyltransferase activity"/>
    <property type="evidence" value="ECO:0007669"/>
    <property type="project" value="UniProtKB-UniRule"/>
</dbReference>
<dbReference type="UniPathway" id="UPA00232"/>
<accession>C0Q9R2</accession>
<dbReference type="EMBL" id="CP001087">
    <property type="protein sequence ID" value="ACN14626.1"/>
    <property type="molecule type" value="Genomic_DNA"/>
</dbReference>
<evidence type="ECO:0000313" key="6">
    <source>
        <dbReference type="EMBL" id="ACN14626.1"/>
    </source>
</evidence>
<dbReference type="KEGG" id="dat:HRM2_15170"/>
<dbReference type="PANTHER" id="PTHR43591">
    <property type="entry name" value="METHYLTRANSFERASE"/>
    <property type="match status" value="1"/>
</dbReference>
<evidence type="ECO:0000256" key="2">
    <source>
        <dbReference type="ARBA" id="ARBA00022603"/>
    </source>
</evidence>
<dbReference type="GO" id="GO:0008425">
    <property type="term" value="F:2-methoxy-6-polyprenyl-1,4-benzoquinol methyltransferase activity"/>
    <property type="evidence" value="ECO:0007669"/>
    <property type="project" value="TreeGrafter"/>
</dbReference>
<dbReference type="PROSITE" id="PS51608">
    <property type="entry name" value="SAM_MT_UBIE"/>
    <property type="match status" value="1"/>
</dbReference>
<dbReference type="STRING" id="177437.HRM2_15170"/>
<dbReference type="InterPro" id="IPR029063">
    <property type="entry name" value="SAM-dependent_MTases_sf"/>
</dbReference>
<dbReference type="CDD" id="cd02440">
    <property type="entry name" value="AdoMet_MTases"/>
    <property type="match status" value="1"/>
</dbReference>
<dbReference type="InterPro" id="IPR023576">
    <property type="entry name" value="UbiE/COQ5_MeTrFase_CS"/>
</dbReference>
<comment type="similarity">
    <text evidence="5">Belongs to the class I-like SAM-binding methyltransferase superfamily. MenG/UbiE family.</text>
</comment>
<dbReference type="NCBIfam" id="TIGR01934">
    <property type="entry name" value="MenG_MenH_UbiE"/>
    <property type="match status" value="1"/>
</dbReference>
<dbReference type="PROSITE" id="PS01184">
    <property type="entry name" value="UBIE_2"/>
    <property type="match status" value="1"/>
</dbReference>
<dbReference type="PROSITE" id="PS01183">
    <property type="entry name" value="UBIE_1"/>
    <property type="match status" value="1"/>
</dbReference>
<dbReference type="GO" id="GO:0032259">
    <property type="term" value="P:methylation"/>
    <property type="evidence" value="ECO:0007669"/>
    <property type="project" value="UniProtKB-KW"/>
</dbReference>
<dbReference type="HOGENOM" id="CLU_037990_0_0_7"/>
<comment type="pathway">
    <text evidence="5">Quinol/quinone metabolism; menaquinone biosynthesis; menaquinol from 1,4-dihydroxy-2-naphthoate: step 2/2.</text>
</comment>
<dbReference type="NCBIfam" id="NF001244">
    <property type="entry name" value="PRK00216.1-5"/>
    <property type="match status" value="1"/>
</dbReference>
<dbReference type="EC" id="2.1.1.163" evidence="5"/>
<dbReference type="AlphaFoldDB" id="C0Q9R2"/>
<dbReference type="InterPro" id="IPR004033">
    <property type="entry name" value="UbiE/COQ5_MeTrFase"/>
</dbReference>
<dbReference type="eggNOG" id="COG2226">
    <property type="taxonomic scope" value="Bacteria"/>
</dbReference>
<reference evidence="6 7" key="1">
    <citation type="journal article" date="2009" name="Environ. Microbiol.">
        <title>Genome sequence of Desulfobacterium autotrophicum HRM2, a marine sulfate reducer oxidizing organic carbon completely to carbon dioxide.</title>
        <authorList>
            <person name="Strittmatter A.W."/>
            <person name="Liesegang H."/>
            <person name="Rabus R."/>
            <person name="Decker I."/>
            <person name="Amann J."/>
            <person name="Andres S."/>
            <person name="Henne A."/>
            <person name="Fricke W.F."/>
            <person name="Martinez-Arias R."/>
            <person name="Bartels D."/>
            <person name="Goesmann A."/>
            <person name="Krause L."/>
            <person name="Puehler A."/>
            <person name="Klenk H.P."/>
            <person name="Richter M."/>
            <person name="Schuler M."/>
            <person name="Gloeckner F.O."/>
            <person name="Meyerdierks A."/>
            <person name="Gottschalk G."/>
            <person name="Amann R."/>
        </authorList>
    </citation>
    <scope>NUCLEOTIDE SEQUENCE [LARGE SCALE GENOMIC DNA]</scope>
    <source>
        <strain evidence="7">ATCC 43914 / DSM 3382 / HRM2</strain>
    </source>
</reference>
<protein>
    <recommendedName>
        <fullName evidence="5">Demethylmenaquinone methyltransferase</fullName>
        <ecNumber evidence="5">2.1.1.163</ecNumber>
    </recommendedName>
</protein>
<dbReference type="Proteomes" id="UP000000442">
    <property type="component" value="Chromosome"/>
</dbReference>
<comment type="caution">
    <text evidence="5">Lacks conserved residue(s) required for the propagation of feature annotation.</text>
</comment>
<evidence type="ECO:0000256" key="5">
    <source>
        <dbReference type="HAMAP-Rule" id="MF_01813"/>
    </source>
</evidence>
<keyword evidence="4 5" id="KW-0949">S-adenosyl-L-methionine</keyword>
<organism evidence="6 7">
    <name type="scientific">Desulforapulum autotrophicum (strain ATCC 43914 / DSM 3382 / VKM B-1955 / HRM2)</name>
    <name type="common">Desulfobacterium autotrophicum</name>
    <dbReference type="NCBI Taxonomy" id="177437"/>
    <lineage>
        <taxon>Bacteria</taxon>
        <taxon>Pseudomonadati</taxon>
        <taxon>Thermodesulfobacteriota</taxon>
        <taxon>Desulfobacteria</taxon>
        <taxon>Desulfobacterales</taxon>
        <taxon>Desulfobacteraceae</taxon>
        <taxon>Desulforapulum</taxon>
    </lineage>
</organism>
<feature type="binding site" evidence="5">
    <location>
        <position position="120"/>
    </location>
    <ligand>
        <name>S-adenosyl-L-methionine</name>
        <dbReference type="ChEBI" id="CHEBI:59789"/>
    </ligand>
</feature>
<sequence length="270" mass="30753">MDLDKKMILDLDKWYNREKRHEQLERHVSETRTATFGFTAYAESDKRHRVNRHFDTIATKYDFMNTLLSGGIHYAWKRRAVETLMIKPQDKILDVCGGTGDIASLSASRTGKKGMSVVYDMNLKMIEQGKQKSIKGVTFVQGDAESISFPDDSFDAVSIGFGIRNVTHLETGFREIFRVLKKGGTMCCLEFSKPDNSVFRFLYDLYSFRIMPLIGGLITGSQEAYTAFPESIRAFPLPEELRLILKDIGFKDIKIRKLTNGIAVIHSARK</sequence>
<evidence type="ECO:0000256" key="1">
    <source>
        <dbReference type="ARBA" id="ARBA00022428"/>
    </source>
</evidence>